<keyword evidence="4" id="KW-0106">Calcium</keyword>
<protein>
    <submittedName>
        <fullName evidence="7">Sulfatase</fullName>
    </submittedName>
</protein>
<dbReference type="PANTHER" id="PTHR42693:SF53">
    <property type="entry name" value="ENDO-4-O-SULFATASE"/>
    <property type="match status" value="1"/>
</dbReference>
<name>A0ABT8C9T3_9BACT</name>
<keyword evidence="8" id="KW-1185">Reference proteome</keyword>
<comment type="caution">
    <text evidence="7">The sequence shown here is derived from an EMBL/GenBank/DDBJ whole genome shotgun (WGS) entry which is preliminary data.</text>
</comment>
<keyword evidence="2" id="KW-0479">Metal-binding</keyword>
<dbReference type="EMBL" id="JAUFQS010000035">
    <property type="protein sequence ID" value="MDN3689539.1"/>
    <property type="molecule type" value="Genomic_DNA"/>
</dbReference>
<evidence type="ECO:0000256" key="5">
    <source>
        <dbReference type="SAM" id="MobiDB-lite"/>
    </source>
</evidence>
<feature type="region of interest" description="Disordered" evidence="5">
    <location>
        <begin position="489"/>
        <end position="511"/>
    </location>
</feature>
<evidence type="ECO:0000256" key="2">
    <source>
        <dbReference type="ARBA" id="ARBA00022723"/>
    </source>
</evidence>
<dbReference type="RefSeq" id="WP_163385900.1">
    <property type="nucleotide sequence ID" value="NZ_JAUFQS010000035.1"/>
</dbReference>
<gene>
    <name evidence="7" type="ORF">QWZ15_17055</name>
</gene>
<evidence type="ECO:0000313" key="8">
    <source>
        <dbReference type="Proteomes" id="UP001236663"/>
    </source>
</evidence>
<dbReference type="InterPro" id="IPR017850">
    <property type="entry name" value="Alkaline_phosphatase_core_sf"/>
</dbReference>
<dbReference type="PROSITE" id="PS00149">
    <property type="entry name" value="SULFATASE_2"/>
    <property type="match status" value="1"/>
</dbReference>
<organism evidence="7 8">
    <name type="scientific">Cyclobacterium jeungdonense</name>
    <dbReference type="NCBI Taxonomy" id="708087"/>
    <lineage>
        <taxon>Bacteria</taxon>
        <taxon>Pseudomonadati</taxon>
        <taxon>Bacteroidota</taxon>
        <taxon>Cytophagia</taxon>
        <taxon>Cytophagales</taxon>
        <taxon>Cyclobacteriaceae</taxon>
        <taxon>Cyclobacterium</taxon>
    </lineage>
</organism>
<dbReference type="Gene3D" id="3.30.1120.10">
    <property type="match status" value="1"/>
</dbReference>
<sequence>MKKKRNRYSSFYSQCMQKMQQFQCFGTLLFCVFICLSVSCTPKVEEKKPNIIYILADQWRASATGYAGDPNVRTPNLDQLAKESFNFRNAVSVMPICTPYRASLMTGRYPTSTGMFLNDLHLPPTELCIGDALVSGGYQTAYIGKWHLDGQGRHSYIPPERRRGFQYWKAAECDHNYNHSHYYAGDSDEKRYWEGYDTFAQTKDAQQYIRDHAEMEKPFALFISYGTPHFPHHTAPEEFKSRYPLDEITLPANVPDSKKSEALQEAQGYYAHSEALDKSIGDLLATLTEMGLDENTLLVFTSDHGEMLGAHGVRPKAKQVPLGESARVPFLLRYPAIHGEKGMVVDMPITTPDIFPTLFGLARLPIPETVEGEDLSSVVRDGVEKEERAVLYMQLAPWERGDYSREYRAVKTGRHTYVRSLDGPWLLFDDSTDPLQMSNLVSNPKYSDLVQELDAKLHDLLREIGDDFRPAQSYIDEWGLVLAPHGSIPYTNDSDAGPQSPQTPQRQGKGE</sequence>
<dbReference type="InterPro" id="IPR000917">
    <property type="entry name" value="Sulfatase_N"/>
</dbReference>
<evidence type="ECO:0000256" key="4">
    <source>
        <dbReference type="ARBA" id="ARBA00022837"/>
    </source>
</evidence>
<dbReference type="InterPro" id="IPR050738">
    <property type="entry name" value="Sulfatase"/>
</dbReference>
<evidence type="ECO:0000256" key="3">
    <source>
        <dbReference type="ARBA" id="ARBA00022801"/>
    </source>
</evidence>
<feature type="domain" description="Sulfatase N-terminal" evidence="6">
    <location>
        <begin position="49"/>
        <end position="362"/>
    </location>
</feature>
<evidence type="ECO:0000313" key="7">
    <source>
        <dbReference type="EMBL" id="MDN3689539.1"/>
    </source>
</evidence>
<reference evidence="8" key="1">
    <citation type="journal article" date="2019" name="Int. J. Syst. Evol. Microbiol.">
        <title>The Global Catalogue of Microorganisms (GCM) 10K type strain sequencing project: providing services to taxonomists for standard genome sequencing and annotation.</title>
        <authorList>
            <consortium name="The Broad Institute Genomics Platform"/>
            <consortium name="The Broad Institute Genome Sequencing Center for Infectious Disease"/>
            <person name="Wu L."/>
            <person name="Ma J."/>
        </authorList>
    </citation>
    <scope>NUCLEOTIDE SEQUENCE [LARGE SCALE GENOMIC DNA]</scope>
    <source>
        <strain evidence="8">CECT 7706</strain>
    </source>
</reference>
<keyword evidence="3" id="KW-0378">Hydrolase</keyword>
<accession>A0ABT8C9T3</accession>
<dbReference type="Pfam" id="PF00884">
    <property type="entry name" value="Sulfatase"/>
    <property type="match status" value="1"/>
</dbReference>
<dbReference type="InterPro" id="IPR024607">
    <property type="entry name" value="Sulfatase_CS"/>
</dbReference>
<comment type="similarity">
    <text evidence="1">Belongs to the sulfatase family.</text>
</comment>
<evidence type="ECO:0000259" key="6">
    <source>
        <dbReference type="Pfam" id="PF00884"/>
    </source>
</evidence>
<proteinExistence type="inferred from homology"/>
<dbReference type="Gene3D" id="3.40.720.10">
    <property type="entry name" value="Alkaline Phosphatase, subunit A"/>
    <property type="match status" value="1"/>
</dbReference>
<dbReference type="PANTHER" id="PTHR42693">
    <property type="entry name" value="ARYLSULFATASE FAMILY MEMBER"/>
    <property type="match status" value="1"/>
</dbReference>
<evidence type="ECO:0000256" key="1">
    <source>
        <dbReference type="ARBA" id="ARBA00008779"/>
    </source>
</evidence>
<dbReference type="CDD" id="cd16034">
    <property type="entry name" value="sulfatase_like"/>
    <property type="match status" value="1"/>
</dbReference>
<dbReference type="SUPFAM" id="SSF53649">
    <property type="entry name" value="Alkaline phosphatase-like"/>
    <property type="match status" value="1"/>
</dbReference>
<dbReference type="Proteomes" id="UP001236663">
    <property type="component" value="Unassembled WGS sequence"/>
</dbReference>